<evidence type="ECO:0000313" key="3">
    <source>
        <dbReference type="Proteomes" id="UP000653076"/>
    </source>
</evidence>
<evidence type="ECO:0000256" key="1">
    <source>
        <dbReference type="SAM" id="MobiDB-lite"/>
    </source>
</evidence>
<feature type="region of interest" description="Disordered" evidence="1">
    <location>
        <begin position="1"/>
        <end position="35"/>
    </location>
</feature>
<protein>
    <submittedName>
        <fullName evidence="2">Uncharacterized protein</fullName>
    </submittedName>
</protein>
<proteinExistence type="predicted"/>
<organism evidence="2 3">
    <name type="scientific">Micromonospora qiuiae</name>
    <dbReference type="NCBI Taxonomy" id="502268"/>
    <lineage>
        <taxon>Bacteria</taxon>
        <taxon>Bacillati</taxon>
        <taxon>Actinomycetota</taxon>
        <taxon>Actinomycetes</taxon>
        <taxon>Micromonosporales</taxon>
        <taxon>Micromonosporaceae</taxon>
        <taxon>Micromonospora</taxon>
    </lineage>
</organism>
<gene>
    <name evidence="2" type="ORF">Vqi01_47440</name>
</gene>
<keyword evidence="3" id="KW-1185">Reference proteome</keyword>
<dbReference type="Proteomes" id="UP000653076">
    <property type="component" value="Unassembled WGS sequence"/>
</dbReference>
<dbReference type="EMBL" id="BOPC01000076">
    <property type="protein sequence ID" value="GIJ29582.1"/>
    <property type="molecule type" value="Genomic_DNA"/>
</dbReference>
<comment type="caution">
    <text evidence="2">The sequence shown here is derived from an EMBL/GenBank/DDBJ whole genome shotgun (WGS) entry which is preliminary data.</text>
</comment>
<name>A0ABQ4JGF0_9ACTN</name>
<reference evidence="2 3" key="1">
    <citation type="submission" date="2021-01" db="EMBL/GenBank/DDBJ databases">
        <title>Whole genome shotgun sequence of Verrucosispora qiuiae NBRC 106684.</title>
        <authorList>
            <person name="Komaki H."/>
            <person name="Tamura T."/>
        </authorList>
    </citation>
    <scope>NUCLEOTIDE SEQUENCE [LARGE SCALE GENOMIC DNA]</scope>
    <source>
        <strain evidence="2 3">NBRC 106684</strain>
    </source>
</reference>
<evidence type="ECO:0000313" key="2">
    <source>
        <dbReference type="EMBL" id="GIJ29582.1"/>
    </source>
</evidence>
<sequence length="111" mass="11582">MPQLAPARSARTPRHPASRPATTPGTGLDPNPATTTYCRSLQAEGVDDRVRASSPLAFVTEDSGAPGQGNRPWVGQSEGLTPALKARAKVPKHVRFLVVAVPLILVVPAGV</sequence>
<accession>A0ABQ4JGF0</accession>